<name>A0A811R6W7_9POAL</name>
<dbReference type="EMBL" id="CAJGYO010000013">
    <property type="protein sequence ID" value="CAD6265812.1"/>
    <property type="molecule type" value="Genomic_DNA"/>
</dbReference>
<dbReference type="GO" id="GO:0009941">
    <property type="term" value="C:chloroplast envelope"/>
    <property type="evidence" value="ECO:0007669"/>
    <property type="project" value="TreeGrafter"/>
</dbReference>
<evidence type="ECO:0000313" key="2">
    <source>
        <dbReference type="Proteomes" id="UP000604825"/>
    </source>
</evidence>
<proteinExistence type="predicted"/>
<reference evidence="1" key="1">
    <citation type="submission" date="2020-10" db="EMBL/GenBank/DDBJ databases">
        <authorList>
            <person name="Han B."/>
            <person name="Lu T."/>
            <person name="Zhao Q."/>
            <person name="Huang X."/>
            <person name="Zhao Y."/>
        </authorList>
    </citation>
    <scope>NUCLEOTIDE SEQUENCE</scope>
</reference>
<dbReference type="OrthoDB" id="10480092at2759"/>
<gene>
    <name evidence="1" type="ORF">NCGR_LOCUS49117</name>
</gene>
<dbReference type="GO" id="GO:0005363">
    <property type="term" value="F:maltose transmembrane transporter activity"/>
    <property type="evidence" value="ECO:0007669"/>
    <property type="project" value="TreeGrafter"/>
</dbReference>
<dbReference type="AlphaFoldDB" id="A0A811R6W7"/>
<evidence type="ECO:0000313" key="1">
    <source>
        <dbReference type="EMBL" id="CAD6265812.1"/>
    </source>
</evidence>
<dbReference type="Proteomes" id="UP000604825">
    <property type="component" value="Unassembled WGS sequence"/>
</dbReference>
<sequence length="80" mass="8913">MASVARSRLDPKKYQDWDSVMAKFVGAANIPFVLHLLQLPKIVLNTRNLLAGNKSVFFAMPWLVSCAPKFVPQISPVLCL</sequence>
<accession>A0A811R6W7</accession>
<keyword evidence="2" id="KW-1185">Reference proteome</keyword>
<dbReference type="PANTHER" id="PTHR34809:SF1">
    <property type="entry name" value="MALTOSE EXCESS PROTEIN 1, CHLOROPLASTIC-RELATED"/>
    <property type="match status" value="1"/>
</dbReference>
<comment type="caution">
    <text evidence="1">The sequence shown here is derived from an EMBL/GenBank/DDBJ whole genome shotgun (WGS) entry which is preliminary data.</text>
</comment>
<dbReference type="PANTHER" id="PTHR34809">
    <property type="entry name" value="MALTOSE EXCESS PROTEIN 1, CHLOROPLASTIC-RELATED"/>
    <property type="match status" value="1"/>
</dbReference>
<protein>
    <submittedName>
        <fullName evidence="1">Uncharacterized protein</fullName>
    </submittedName>
</protein>
<dbReference type="InterPro" id="IPR034628">
    <property type="entry name" value="MEX1/MEX1-like"/>
</dbReference>
<organism evidence="1 2">
    <name type="scientific">Miscanthus lutarioriparius</name>
    <dbReference type="NCBI Taxonomy" id="422564"/>
    <lineage>
        <taxon>Eukaryota</taxon>
        <taxon>Viridiplantae</taxon>
        <taxon>Streptophyta</taxon>
        <taxon>Embryophyta</taxon>
        <taxon>Tracheophyta</taxon>
        <taxon>Spermatophyta</taxon>
        <taxon>Magnoliopsida</taxon>
        <taxon>Liliopsida</taxon>
        <taxon>Poales</taxon>
        <taxon>Poaceae</taxon>
        <taxon>PACMAD clade</taxon>
        <taxon>Panicoideae</taxon>
        <taxon>Andropogonodae</taxon>
        <taxon>Andropogoneae</taxon>
        <taxon>Saccharinae</taxon>
        <taxon>Miscanthus</taxon>
    </lineage>
</organism>